<dbReference type="AlphaFoldDB" id="A0A5B0Q127"/>
<dbReference type="EMBL" id="VDEP01000010">
    <property type="protein sequence ID" value="KAA1137296.1"/>
    <property type="molecule type" value="Genomic_DNA"/>
</dbReference>
<gene>
    <name evidence="1" type="ORF">PGT21_000795</name>
    <name evidence="2" type="ORF">PGT21_006036</name>
    <name evidence="3" type="ORF">PGTUg99_019899</name>
</gene>
<reference evidence="4 5" key="1">
    <citation type="submission" date="2019-05" db="EMBL/GenBank/DDBJ databases">
        <title>Emergence of the Ug99 lineage of the wheat stem rust pathogen through somatic hybridization.</title>
        <authorList>
            <person name="Li F."/>
            <person name="Upadhyaya N.M."/>
            <person name="Sperschneider J."/>
            <person name="Matny O."/>
            <person name="Nguyen-Phuc H."/>
            <person name="Mago R."/>
            <person name="Raley C."/>
            <person name="Miller M.E."/>
            <person name="Silverstein K.A.T."/>
            <person name="Henningsen E."/>
            <person name="Hirsch C.D."/>
            <person name="Visser B."/>
            <person name="Pretorius Z.A."/>
            <person name="Steffenson B.J."/>
            <person name="Schwessinger B."/>
            <person name="Dodds P.N."/>
            <person name="Figueroa M."/>
        </authorList>
    </citation>
    <scope>NUCLEOTIDE SEQUENCE [LARGE SCALE GENOMIC DNA]</scope>
    <source>
        <strain evidence="1">21-0</strain>
        <strain evidence="3 5">Ug99</strain>
    </source>
</reference>
<dbReference type="EMBL" id="VSWC01000029">
    <property type="protein sequence ID" value="KAA1107202.1"/>
    <property type="molecule type" value="Genomic_DNA"/>
</dbReference>
<accession>A0A5B0Q127</accession>
<sequence>MSPAILEGIWTLGCREVARYIHTEIRLHETLTSPATITVDHGLSNHTFTTHHSEEMEQAPMSMLVGSKGGDKKRVVNSDLLSAPTLSHVPDLI</sequence>
<dbReference type="Proteomes" id="UP000325313">
    <property type="component" value="Unassembled WGS sequence"/>
</dbReference>
<dbReference type="EMBL" id="VSWC01000035">
    <property type="protein sequence ID" value="KAA1106783.1"/>
    <property type="molecule type" value="Genomic_DNA"/>
</dbReference>
<evidence type="ECO:0000313" key="1">
    <source>
        <dbReference type="EMBL" id="KAA1106783.1"/>
    </source>
</evidence>
<name>A0A5B0Q127_PUCGR</name>
<evidence type="ECO:0000313" key="2">
    <source>
        <dbReference type="EMBL" id="KAA1107202.1"/>
    </source>
</evidence>
<organism evidence="1 4">
    <name type="scientific">Puccinia graminis f. sp. tritici</name>
    <dbReference type="NCBI Taxonomy" id="56615"/>
    <lineage>
        <taxon>Eukaryota</taxon>
        <taxon>Fungi</taxon>
        <taxon>Dikarya</taxon>
        <taxon>Basidiomycota</taxon>
        <taxon>Pucciniomycotina</taxon>
        <taxon>Pucciniomycetes</taxon>
        <taxon>Pucciniales</taxon>
        <taxon>Pucciniaceae</taxon>
        <taxon>Puccinia</taxon>
    </lineage>
</organism>
<keyword evidence="4" id="KW-1185">Reference proteome</keyword>
<dbReference type="Proteomes" id="UP000324748">
    <property type="component" value="Unassembled WGS sequence"/>
</dbReference>
<evidence type="ECO:0000313" key="4">
    <source>
        <dbReference type="Proteomes" id="UP000324748"/>
    </source>
</evidence>
<comment type="caution">
    <text evidence="1">The sequence shown here is derived from an EMBL/GenBank/DDBJ whole genome shotgun (WGS) entry which is preliminary data.</text>
</comment>
<proteinExistence type="predicted"/>
<evidence type="ECO:0000313" key="3">
    <source>
        <dbReference type="EMBL" id="KAA1137296.1"/>
    </source>
</evidence>
<protein>
    <submittedName>
        <fullName evidence="1">Uncharacterized protein</fullName>
    </submittedName>
</protein>
<evidence type="ECO:0000313" key="5">
    <source>
        <dbReference type="Proteomes" id="UP000325313"/>
    </source>
</evidence>